<comment type="caution">
    <text evidence="2">The sequence shown here is derived from an EMBL/GenBank/DDBJ whole genome shotgun (WGS) entry which is preliminary data.</text>
</comment>
<gene>
    <name evidence="2" type="ORF">GCM10009867_02460</name>
</gene>
<accession>A0ABP6GSQ1</accession>
<keyword evidence="1" id="KW-0472">Membrane</keyword>
<organism evidence="2 3">
    <name type="scientific">Pedococcus aerophilus</name>
    <dbReference type="NCBI Taxonomy" id="436356"/>
    <lineage>
        <taxon>Bacteria</taxon>
        <taxon>Bacillati</taxon>
        <taxon>Actinomycetota</taxon>
        <taxon>Actinomycetes</taxon>
        <taxon>Micrococcales</taxon>
        <taxon>Intrasporangiaceae</taxon>
        <taxon>Pedococcus</taxon>
    </lineage>
</organism>
<dbReference type="Proteomes" id="UP001501326">
    <property type="component" value="Unassembled WGS sequence"/>
</dbReference>
<proteinExistence type="predicted"/>
<feature type="transmembrane region" description="Helical" evidence="1">
    <location>
        <begin position="59"/>
        <end position="82"/>
    </location>
</feature>
<evidence type="ECO:0000313" key="3">
    <source>
        <dbReference type="Proteomes" id="UP001501326"/>
    </source>
</evidence>
<evidence type="ECO:0000313" key="2">
    <source>
        <dbReference type="EMBL" id="GAA2730615.1"/>
    </source>
</evidence>
<sequence>MRRAVGAFLVDVAGVLLFASLGRATHADGVTVGGVLLVAWPFVVALALGWGLARTRGSWPVGVAGSPVVWLTTVVLGLALRVATGGGFAWSFAVVTLVVLGVFVVGWRCAREVVRFAVEGLARWSHDRGADRARADRARADHREHSPR</sequence>
<keyword evidence="1" id="KW-0812">Transmembrane</keyword>
<name>A0ABP6GSQ1_9MICO</name>
<keyword evidence="1" id="KW-1133">Transmembrane helix</keyword>
<keyword evidence="3" id="KW-1185">Reference proteome</keyword>
<evidence type="ECO:0000256" key="1">
    <source>
        <dbReference type="SAM" id="Phobius"/>
    </source>
</evidence>
<dbReference type="EMBL" id="BAAARN010000001">
    <property type="protein sequence ID" value="GAA2730615.1"/>
    <property type="molecule type" value="Genomic_DNA"/>
</dbReference>
<evidence type="ECO:0008006" key="4">
    <source>
        <dbReference type="Google" id="ProtNLM"/>
    </source>
</evidence>
<dbReference type="Pfam" id="PF11255">
    <property type="entry name" value="DUF3054"/>
    <property type="match status" value="1"/>
</dbReference>
<dbReference type="InterPro" id="IPR021414">
    <property type="entry name" value="DUF3054"/>
</dbReference>
<feature type="transmembrane region" description="Helical" evidence="1">
    <location>
        <begin position="88"/>
        <end position="107"/>
    </location>
</feature>
<dbReference type="RefSeq" id="WP_344189466.1">
    <property type="nucleotide sequence ID" value="NZ_BAAARN010000001.1"/>
</dbReference>
<reference evidence="3" key="1">
    <citation type="journal article" date="2019" name="Int. J. Syst. Evol. Microbiol.">
        <title>The Global Catalogue of Microorganisms (GCM) 10K type strain sequencing project: providing services to taxonomists for standard genome sequencing and annotation.</title>
        <authorList>
            <consortium name="The Broad Institute Genomics Platform"/>
            <consortium name="The Broad Institute Genome Sequencing Center for Infectious Disease"/>
            <person name="Wu L."/>
            <person name="Ma J."/>
        </authorList>
    </citation>
    <scope>NUCLEOTIDE SEQUENCE [LARGE SCALE GENOMIC DNA]</scope>
    <source>
        <strain evidence="3">JCM 16378</strain>
    </source>
</reference>
<feature type="transmembrane region" description="Helical" evidence="1">
    <location>
        <begin position="34"/>
        <end position="52"/>
    </location>
</feature>
<protein>
    <recommendedName>
        <fullName evidence="4">DUF3054 domain-containing protein</fullName>
    </recommendedName>
</protein>